<feature type="signal peptide" evidence="2">
    <location>
        <begin position="1"/>
        <end position="20"/>
    </location>
</feature>
<name>A0A9E4N862_9GAMM</name>
<sequence length="149" mass="17585">MKYLLRVMLLSAIFSQSLCAGVYKWTDEHGRVHFSDRPVSESSTEVKIKQTPSSGSSTESPQQRQQKMRKMLDAFEEERSEKKEAKQKAKQEREKRNKKCIYAKDRYNSHIRASGIYNYKKDGQKNYLSDAERKSHMQRLKADVDRWCK</sequence>
<protein>
    <submittedName>
        <fullName evidence="4">DUF4124 domain-containing protein</fullName>
    </submittedName>
</protein>
<dbReference type="InterPro" id="IPR025392">
    <property type="entry name" value="DUF4124"/>
</dbReference>
<dbReference type="AlphaFoldDB" id="A0A9E4N862"/>
<evidence type="ECO:0000259" key="3">
    <source>
        <dbReference type="Pfam" id="PF13511"/>
    </source>
</evidence>
<comment type="caution">
    <text evidence="4">The sequence shown here is derived from an EMBL/GenBank/DDBJ whole genome shotgun (WGS) entry which is preliminary data.</text>
</comment>
<dbReference type="EMBL" id="JAEPCM010000868">
    <property type="protein sequence ID" value="MCG7949258.1"/>
    <property type="molecule type" value="Genomic_DNA"/>
</dbReference>
<evidence type="ECO:0000256" key="2">
    <source>
        <dbReference type="SAM" id="SignalP"/>
    </source>
</evidence>
<evidence type="ECO:0000313" key="4">
    <source>
        <dbReference type="EMBL" id="MCG7949258.1"/>
    </source>
</evidence>
<organism evidence="4 5">
    <name type="scientific">Candidatus Thiodiazotropha taylori</name>
    <dbReference type="NCBI Taxonomy" id="2792791"/>
    <lineage>
        <taxon>Bacteria</taxon>
        <taxon>Pseudomonadati</taxon>
        <taxon>Pseudomonadota</taxon>
        <taxon>Gammaproteobacteria</taxon>
        <taxon>Chromatiales</taxon>
        <taxon>Sedimenticolaceae</taxon>
        <taxon>Candidatus Thiodiazotropha</taxon>
    </lineage>
</organism>
<keyword evidence="2" id="KW-0732">Signal</keyword>
<feature type="compositionally biased region" description="Polar residues" evidence="1">
    <location>
        <begin position="49"/>
        <end position="65"/>
    </location>
</feature>
<proteinExistence type="predicted"/>
<dbReference type="Proteomes" id="UP000886667">
    <property type="component" value="Unassembled WGS sequence"/>
</dbReference>
<feature type="compositionally biased region" description="Basic and acidic residues" evidence="1">
    <location>
        <begin position="70"/>
        <end position="95"/>
    </location>
</feature>
<evidence type="ECO:0000256" key="1">
    <source>
        <dbReference type="SAM" id="MobiDB-lite"/>
    </source>
</evidence>
<feature type="compositionally biased region" description="Basic and acidic residues" evidence="1">
    <location>
        <begin position="35"/>
        <end position="48"/>
    </location>
</feature>
<feature type="region of interest" description="Disordered" evidence="1">
    <location>
        <begin position="35"/>
        <end position="101"/>
    </location>
</feature>
<gene>
    <name evidence="4" type="ORF">JAZ07_23220</name>
</gene>
<accession>A0A9E4N862</accession>
<feature type="chain" id="PRO_5038594034" evidence="2">
    <location>
        <begin position="21"/>
        <end position="149"/>
    </location>
</feature>
<dbReference type="Pfam" id="PF13511">
    <property type="entry name" value="DUF4124"/>
    <property type="match status" value="1"/>
</dbReference>
<feature type="domain" description="DUF4124" evidence="3">
    <location>
        <begin position="10"/>
        <end position="66"/>
    </location>
</feature>
<reference evidence="4" key="1">
    <citation type="journal article" date="2021" name="Proc. Natl. Acad. Sci. U.S.A.">
        <title>Global biogeography of chemosynthetic symbionts reveals both localized and globally distributed symbiont groups. .</title>
        <authorList>
            <person name="Osvatic J.T."/>
            <person name="Wilkins L.G.E."/>
            <person name="Leibrecht L."/>
            <person name="Leray M."/>
            <person name="Zauner S."/>
            <person name="Polzin J."/>
            <person name="Camacho Y."/>
            <person name="Gros O."/>
            <person name="van Gils J.A."/>
            <person name="Eisen J.A."/>
            <person name="Petersen J.M."/>
            <person name="Yuen B."/>
        </authorList>
    </citation>
    <scope>NUCLEOTIDE SEQUENCE</scope>
    <source>
        <strain evidence="4">MAGclacostrist064TRANS</strain>
    </source>
</reference>
<evidence type="ECO:0000313" key="5">
    <source>
        <dbReference type="Proteomes" id="UP000886667"/>
    </source>
</evidence>